<evidence type="ECO:0000313" key="4">
    <source>
        <dbReference type="Proteomes" id="UP000887568"/>
    </source>
</evidence>
<evidence type="ECO:0000256" key="1">
    <source>
        <dbReference type="SAM" id="Phobius"/>
    </source>
</evidence>
<proteinExistence type="predicted"/>
<dbReference type="EnsemblMetazoa" id="XM_038210146.1">
    <property type="protein sequence ID" value="XP_038066074.1"/>
    <property type="gene ID" value="LOC119736132"/>
</dbReference>
<evidence type="ECO:0000313" key="3">
    <source>
        <dbReference type="EnsemblMetazoa" id="XP_038066074.1"/>
    </source>
</evidence>
<keyword evidence="1" id="KW-0812">Transmembrane</keyword>
<dbReference type="OrthoDB" id="10070456at2759"/>
<evidence type="ECO:0000256" key="2">
    <source>
        <dbReference type="SAM" id="SignalP"/>
    </source>
</evidence>
<keyword evidence="4" id="KW-1185">Reference proteome</keyword>
<dbReference type="RefSeq" id="XP_038048276.1">
    <property type="nucleotide sequence ID" value="XM_038192348.1"/>
</dbReference>
<protein>
    <submittedName>
        <fullName evidence="3">Uncharacterized protein</fullName>
    </submittedName>
</protein>
<name>A0A914ARK1_PATMI</name>
<dbReference type="AlphaFoldDB" id="A0A914ARK1"/>
<keyword evidence="1" id="KW-1133">Transmembrane helix</keyword>
<feature type="signal peptide" evidence="2">
    <location>
        <begin position="1"/>
        <end position="21"/>
    </location>
</feature>
<organism evidence="3 4">
    <name type="scientific">Patiria miniata</name>
    <name type="common">Bat star</name>
    <name type="synonym">Asterina miniata</name>
    <dbReference type="NCBI Taxonomy" id="46514"/>
    <lineage>
        <taxon>Eukaryota</taxon>
        <taxon>Metazoa</taxon>
        <taxon>Echinodermata</taxon>
        <taxon>Eleutherozoa</taxon>
        <taxon>Asterozoa</taxon>
        <taxon>Asteroidea</taxon>
        <taxon>Valvatacea</taxon>
        <taxon>Valvatida</taxon>
        <taxon>Asterinidae</taxon>
        <taxon>Patiria</taxon>
    </lineage>
</organism>
<feature type="transmembrane region" description="Helical" evidence="1">
    <location>
        <begin position="31"/>
        <end position="55"/>
    </location>
</feature>
<dbReference type="GeneID" id="119722303"/>
<accession>A0A914ARK1</accession>
<keyword evidence="1" id="KW-0472">Membrane</keyword>
<dbReference type="EnsemblMetazoa" id="XM_038192348.1">
    <property type="protein sequence ID" value="XP_038048276.1"/>
    <property type="gene ID" value="LOC119722303"/>
</dbReference>
<dbReference type="OMA" id="FEDESHN"/>
<dbReference type="GeneID" id="119736132"/>
<dbReference type="RefSeq" id="XP_038066074.1">
    <property type="nucleotide sequence ID" value="XM_038210146.1"/>
</dbReference>
<feature type="chain" id="PRO_5038275705" evidence="2">
    <location>
        <begin position="22"/>
        <end position="261"/>
    </location>
</feature>
<dbReference type="Proteomes" id="UP000887568">
    <property type="component" value="Unplaced"/>
</dbReference>
<keyword evidence="2" id="KW-0732">Signal</keyword>
<sequence>MEWAVVWMAAILLSGLDQVEAQGSNGGISGLAIGLIVAGAVIFFVIVIVAGLCCFNYKRKHLGRLEFEHPEFERSGEPYFRTTSLTRDPVPEPVQYDATIDETAIDGPAGADSDGDAVSADVVFSPSKSEKKEKFEQQLVELQPHAVTFQEMLKDVQERIKNAKHGNPRVQGYKAVSRDLSRVQHLLSKRNSTALKMPPDGLELLAWAAETRQKYLELQRYKSERDRGTSSEPPEMASIMWIQSKDDSVFEDKSYDESAVI</sequence>
<reference evidence="3" key="1">
    <citation type="submission" date="2022-11" db="UniProtKB">
        <authorList>
            <consortium name="EnsemblMetazoa"/>
        </authorList>
    </citation>
    <scope>IDENTIFICATION</scope>
</reference>